<organism evidence="4 5">
    <name type="scientific">Zea mays</name>
    <name type="common">Maize</name>
    <dbReference type="NCBI Taxonomy" id="4577"/>
    <lineage>
        <taxon>Eukaryota</taxon>
        <taxon>Viridiplantae</taxon>
        <taxon>Streptophyta</taxon>
        <taxon>Embryophyta</taxon>
        <taxon>Tracheophyta</taxon>
        <taxon>Spermatophyta</taxon>
        <taxon>Magnoliopsida</taxon>
        <taxon>Liliopsida</taxon>
        <taxon>Poales</taxon>
        <taxon>Poaceae</taxon>
        <taxon>PACMAD clade</taxon>
        <taxon>Panicoideae</taxon>
        <taxon>Andropogonodae</taxon>
        <taxon>Andropogoneae</taxon>
        <taxon>Tripsacinae</taxon>
        <taxon>Zea</taxon>
    </lineage>
</organism>
<evidence type="ECO:0000313" key="5">
    <source>
        <dbReference type="Proteomes" id="UP000007305"/>
    </source>
</evidence>
<evidence type="ECO:0000259" key="3">
    <source>
        <dbReference type="Pfam" id="PF07814"/>
    </source>
</evidence>
<dbReference type="InterPro" id="IPR039874">
    <property type="entry name" value="WAPL"/>
</dbReference>
<dbReference type="Gene3D" id="1.25.10.10">
    <property type="entry name" value="Leucine-rich Repeat Variant"/>
    <property type="match status" value="1"/>
</dbReference>
<reference evidence="5" key="1">
    <citation type="submission" date="2015-12" db="EMBL/GenBank/DDBJ databases">
        <title>Update maize B73 reference genome by single molecule sequencing technologies.</title>
        <authorList>
            <consortium name="Maize Genome Sequencing Project"/>
            <person name="Ware D."/>
        </authorList>
    </citation>
    <scope>NUCLEOTIDE SEQUENCE [LARGE SCALE GENOMIC DNA]</scope>
    <source>
        <strain evidence="5">cv. B73</strain>
    </source>
</reference>
<dbReference type="PANTHER" id="PTHR22100">
    <property type="entry name" value="WINGS APART-LIKE PROTEIN HOMOLOG"/>
    <property type="match status" value="1"/>
</dbReference>
<protein>
    <recommendedName>
        <fullName evidence="3">Wings apart-like protein C-terminal domain-containing protein</fullName>
    </recommendedName>
</protein>
<accession>A0A804LSC6</accession>
<feature type="compositionally biased region" description="Gly residues" evidence="2">
    <location>
        <begin position="64"/>
        <end position="75"/>
    </location>
</feature>
<sequence length="162" mass="16774">MRRRRRLAGVVGLVASPAPAIVGVLFDVGLRRGPTSVLVAAPAGEAAARDKKRRVGARESPCGGADGNADGGGGKRTQRASLLALLGICASTERRRVLRSQGLVQQIIDAILVLDIDDPPCGIAAGALLFVLASDMRFSFSVACCCTASLVMLIRDKATFGS</sequence>
<dbReference type="EnsemblPlants" id="Zm00001eb032810_T001">
    <property type="protein sequence ID" value="Zm00001eb032810_P001"/>
    <property type="gene ID" value="Zm00001eb032810"/>
</dbReference>
<feature type="region of interest" description="Disordered" evidence="2">
    <location>
        <begin position="50"/>
        <end position="75"/>
    </location>
</feature>
<comment type="similarity">
    <text evidence="1">Belongs to the WAPL family.</text>
</comment>
<feature type="domain" description="Wings apart-like protein C-terminal" evidence="3">
    <location>
        <begin position="76"/>
        <end position="155"/>
    </location>
</feature>
<dbReference type="InterPro" id="IPR011989">
    <property type="entry name" value="ARM-like"/>
</dbReference>
<dbReference type="AlphaFoldDB" id="A0A804LSC6"/>
<reference evidence="4" key="3">
    <citation type="submission" date="2021-05" db="UniProtKB">
        <authorList>
            <consortium name="EnsemblPlants"/>
        </authorList>
    </citation>
    <scope>IDENTIFICATION</scope>
    <source>
        <strain evidence="4">cv. B73</strain>
    </source>
</reference>
<dbReference type="Gramene" id="Zm00001eb032810_T001">
    <property type="protein sequence ID" value="Zm00001eb032810_P001"/>
    <property type="gene ID" value="Zm00001eb032810"/>
</dbReference>
<dbReference type="Pfam" id="PF07814">
    <property type="entry name" value="WAPL"/>
    <property type="match status" value="1"/>
</dbReference>
<dbReference type="PANTHER" id="PTHR22100:SF13">
    <property type="entry name" value="WINGS APART-LIKE PROTEIN HOMOLOG"/>
    <property type="match status" value="1"/>
</dbReference>
<evidence type="ECO:0000256" key="2">
    <source>
        <dbReference type="SAM" id="MobiDB-lite"/>
    </source>
</evidence>
<proteinExistence type="inferred from homology"/>
<dbReference type="InParanoid" id="A0A804LSC6"/>
<evidence type="ECO:0000256" key="1">
    <source>
        <dbReference type="ARBA" id="ARBA00006854"/>
    </source>
</evidence>
<evidence type="ECO:0000313" key="4">
    <source>
        <dbReference type="EnsemblPlants" id="Zm00001eb032810_P001"/>
    </source>
</evidence>
<keyword evidence="5" id="KW-1185">Reference proteome</keyword>
<name>A0A804LSC6_MAIZE</name>
<dbReference type="InterPro" id="IPR022771">
    <property type="entry name" value="WAPL_C"/>
</dbReference>
<dbReference type="Proteomes" id="UP000007305">
    <property type="component" value="Chromosome 1"/>
</dbReference>
<reference evidence="4" key="2">
    <citation type="submission" date="2019-07" db="EMBL/GenBank/DDBJ databases">
        <authorList>
            <person name="Seetharam A."/>
            <person name="Woodhouse M."/>
            <person name="Cannon E."/>
        </authorList>
    </citation>
    <scope>NUCLEOTIDE SEQUENCE [LARGE SCALE GENOMIC DNA]</scope>
    <source>
        <strain evidence="4">cv. B73</strain>
    </source>
</reference>